<dbReference type="AlphaFoldDB" id="A0A3B1DYR4"/>
<sequence>MDSNEMLGNIATQPHARPARALRARAGCAALGGPVFRIGRALPVERVSVGWASRSPQLCCAVRILALLLCLVPATPAILAQSAPPTPPADDKAAFILTAGNTTPDTTLDPEASPPAWRLLLDSSQPTDQPTPSLDPGGADLDHRPIADWMLATWAPSTMPDSAADLAAHFALGTATDSRRPASLTDRWTRSIFSEDAGQLTSLTPGSQLFSWELTDDITLAGVGARRLFTDRDRAFVVSAEAGFDLSPRVGLQVGYELLQTSAGGTLPDDAGGDSLFARFQLRF</sequence>
<protein>
    <submittedName>
        <fullName evidence="2">Uncharacterized protein</fullName>
    </submittedName>
</protein>
<reference evidence="2" key="1">
    <citation type="submission" date="2018-06" db="EMBL/GenBank/DDBJ databases">
        <authorList>
            <person name="Zhirakovskaya E."/>
        </authorList>
    </citation>
    <scope>NUCLEOTIDE SEQUENCE</scope>
</reference>
<dbReference type="EMBL" id="UOGK01000434">
    <property type="protein sequence ID" value="VAX40730.1"/>
    <property type="molecule type" value="Genomic_DNA"/>
</dbReference>
<evidence type="ECO:0000313" key="2">
    <source>
        <dbReference type="EMBL" id="VAX40730.1"/>
    </source>
</evidence>
<proteinExistence type="predicted"/>
<name>A0A3B1DYR4_9ZZZZ</name>
<feature type="compositionally biased region" description="Polar residues" evidence="1">
    <location>
        <begin position="122"/>
        <end position="132"/>
    </location>
</feature>
<accession>A0A3B1DYR4</accession>
<gene>
    <name evidence="2" type="ORF">MNBD_PLANCTO03-2213</name>
</gene>
<feature type="region of interest" description="Disordered" evidence="1">
    <location>
        <begin position="121"/>
        <end position="140"/>
    </location>
</feature>
<evidence type="ECO:0000256" key="1">
    <source>
        <dbReference type="SAM" id="MobiDB-lite"/>
    </source>
</evidence>
<organism evidence="2">
    <name type="scientific">hydrothermal vent metagenome</name>
    <dbReference type="NCBI Taxonomy" id="652676"/>
    <lineage>
        <taxon>unclassified sequences</taxon>
        <taxon>metagenomes</taxon>
        <taxon>ecological metagenomes</taxon>
    </lineage>
</organism>